<feature type="signal peptide" evidence="2">
    <location>
        <begin position="1"/>
        <end position="29"/>
    </location>
</feature>
<evidence type="ECO:0000313" key="3">
    <source>
        <dbReference type="EMBL" id="MBL0749233.1"/>
    </source>
</evidence>
<feature type="compositionally biased region" description="Low complexity" evidence="1">
    <location>
        <begin position="220"/>
        <end position="230"/>
    </location>
</feature>
<keyword evidence="4" id="KW-1185">Reference proteome</keyword>
<organism evidence="3 4">
    <name type="scientific">Nocardioides baculatus</name>
    <dbReference type="NCBI Taxonomy" id="2801337"/>
    <lineage>
        <taxon>Bacteria</taxon>
        <taxon>Bacillati</taxon>
        <taxon>Actinomycetota</taxon>
        <taxon>Actinomycetes</taxon>
        <taxon>Propionibacteriales</taxon>
        <taxon>Nocardioidaceae</taxon>
        <taxon>Nocardioides</taxon>
    </lineage>
</organism>
<name>A0ABS1LCX7_9ACTN</name>
<dbReference type="InterPro" id="IPR028974">
    <property type="entry name" value="TSP_type-3_rpt"/>
</dbReference>
<gene>
    <name evidence="3" type="ORF">JI751_16555</name>
</gene>
<evidence type="ECO:0000313" key="4">
    <source>
        <dbReference type="Proteomes" id="UP000636918"/>
    </source>
</evidence>
<sequence length="340" mass="35102">MNRGILARATLVTIAAIAGLPVLLAPASAAPVACTQSFQGAGGFVPDGQGRPFTLTVPDDAFLPGATVTDVDVRVVWENARAATISAVHAGATQPLLSSLGLDYRAYDVTFDDEAPAAWTAAATTGRHRPSGDLAAFDASSAAGQWGLAASAPFNFGPLVISSFEVTITTSGCDSDGDGVAENVDNCPTVPNADQLDWDGDQRGNACDGTPGTPPPTPSPTAASPTTAPSTTPPVAPISPSCTAGCAYTRTVDLRHQAARHRLLGTVTSPAVGCESSVPVTLWRKRSGADRKLVVLTTRASGSFRTKAPRRAGRYYATVTSRDQALCGDASSRVVRIRRR</sequence>
<protein>
    <submittedName>
        <fullName evidence="3">Thrombospondin type 3 repeat-containing protein</fullName>
    </submittedName>
</protein>
<accession>A0ABS1LCX7</accession>
<proteinExistence type="predicted"/>
<dbReference type="EMBL" id="JAERSG010000005">
    <property type="protein sequence ID" value="MBL0749233.1"/>
    <property type="molecule type" value="Genomic_DNA"/>
</dbReference>
<dbReference type="RefSeq" id="WP_201939026.1">
    <property type="nucleotide sequence ID" value="NZ_JAERSG010000005.1"/>
</dbReference>
<reference evidence="3 4" key="1">
    <citation type="submission" date="2021-01" db="EMBL/GenBank/DDBJ databases">
        <title>Genome seq and assembly of Nocardiodes sp. G10.</title>
        <authorList>
            <person name="Chhetri G."/>
        </authorList>
    </citation>
    <scope>NUCLEOTIDE SEQUENCE [LARGE SCALE GENOMIC DNA]</scope>
    <source>
        <strain evidence="3 4">G10</strain>
    </source>
</reference>
<dbReference type="Proteomes" id="UP000636918">
    <property type="component" value="Unassembled WGS sequence"/>
</dbReference>
<keyword evidence="2" id="KW-0732">Signal</keyword>
<evidence type="ECO:0000256" key="2">
    <source>
        <dbReference type="SAM" id="SignalP"/>
    </source>
</evidence>
<comment type="caution">
    <text evidence="3">The sequence shown here is derived from an EMBL/GenBank/DDBJ whole genome shotgun (WGS) entry which is preliminary data.</text>
</comment>
<dbReference type="Gene3D" id="4.10.1080.10">
    <property type="entry name" value="TSP type-3 repeat"/>
    <property type="match status" value="1"/>
</dbReference>
<dbReference type="SUPFAM" id="SSF103647">
    <property type="entry name" value="TSP type-3 repeat"/>
    <property type="match status" value="1"/>
</dbReference>
<evidence type="ECO:0000256" key="1">
    <source>
        <dbReference type="SAM" id="MobiDB-lite"/>
    </source>
</evidence>
<feature type="chain" id="PRO_5046187963" evidence="2">
    <location>
        <begin position="30"/>
        <end position="340"/>
    </location>
</feature>
<feature type="region of interest" description="Disordered" evidence="1">
    <location>
        <begin position="184"/>
        <end position="236"/>
    </location>
</feature>